<feature type="coiled-coil region" evidence="1">
    <location>
        <begin position="139"/>
        <end position="177"/>
    </location>
</feature>
<dbReference type="HOGENOM" id="CLU_049233_0_0_1"/>
<dbReference type="OrthoDB" id="5406275at2759"/>
<reference evidence="2 3" key="1">
    <citation type="journal article" date="2011" name="Science">
        <title>The ecoresponsive genome of Daphnia pulex.</title>
        <authorList>
            <person name="Colbourne J.K."/>
            <person name="Pfrender M.E."/>
            <person name="Gilbert D."/>
            <person name="Thomas W.K."/>
            <person name="Tucker A."/>
            <person name="Oakley T.H."/>
            <person name="Tokishita S."/>
            <person name="Aerts A."/>
            <person name="Arnold G.J."/>
            <person name="Basu M.K."/>
            <person name="Bauer D.J."/>
            <person name="Caceres C.E."/>
            <person name="Carmel L."/>
            <person name="Casola C."/>
            <person name="Choi J.H."/>
            <person name="Detter J.C."/>
            <person name="Dong Q."/>
            <person name="Dusheyko S."/>
            <person name="Eads B.D."/>
            <person name="Frohlich T."/>
            <person name="Geiler-Samerotte K.A."/>
            <person name="Gerlach D."/>
            <person name="Hatcher P."/>
            <person name="Jogdeo S."/>
            <person name="Krijgsveld J."/>
            <person name="Kriventseva E.V."/>
            <person name="Kultz D."/>
            <person name="Laforsch C."/>
            <person name="Lindquist E."/>
            <person name="Lopez J."/>
            <person name="Manak J.R."/>
            <person name="Muller J."/>
            <person name="Pangilinan J."/>
            <person name="Patwardhan R.P."/>
            <person name="Pitluck S."/>
            <person name="Pritham E.J."/>
            <person name="Rechtsteiner A."/>
            <person name="Rho M."/>
            <person name="Rogozin I.B."/>
            <person name="Sakarya O."/>
            <person name="Salamov A."/>
            <person name="Schaack S."/>
            <person name="Shapiro H."/>
            <person name="Shiga Y."/>
            <person name="Skalitzky C."/>
            <person name="Smith Z."/>
            <person name="Souvorov A."/>
            <person name="Sung W."/>
            <person name="Tang Z."/>
            <person name="Tsuchiya D."/>
            <person name="Tu H."/>
            <person name="Vos H."/>
            <person name="Wang M."/>
            <person name="Wolf Y.I."/>
            <person name="Yamagata H."/>
            <person name="Yamada T."/>
            <person name="Ye Y."/>
            <person name="Shaw J.R."/>
            <person name="Andrews J."/>
            <person name="Crease T.J."/>
            <person name="Tang H."/>
            <person name="Lucas S.M."/>
            <person name="Robertson H.M."/>
            <person name="Bork P."/>
            <person name="Koonin E.V."/>
            <person name="Zdobnov E.M."/>
            <person name="Grigoriev I.V."/>
            <person name="Lynch M."/>
            <person name="Boore J.L."/>
        </authorList>
    </citation>
    <scope>NUCLEOTIDE SEQUENCE [LARGE SCALE GENOMIC DNA]</scope>
</reference>
<keyword evidence="1" id="KW-0175">Coiled coil</keyword>
<dbReference type="InParanoid" id="E9GC41"/>
<dbReference type="STRING" id="6669.E9GC41"/>
<evidence type="ECO:0000256" key="1">
    <source>
        <dbReference type="SAM" id="Coils"/>
    </source>
</evidence>
<keyword evidence="3" id="KW-1185">Reference proteome</keyword>
<proteinExistence type="predicted"/>
<dbReference type="AlphaFoldDB" id="E9GC41"/>
<evidence type="ECO:0000313" key="2">
    <source>
        <dbReference type="EMBL" id="EFX83207.1"/>
    </source>
</evidence>
<dbReference type="Proteomes" id="UP000000305">
    <property type="component" value="Unassembled WGS sequence"/>
</dbReference>
<feature type="coiled-coil region" evidence="1">
    <location>
        <begin position="206"/>
        <end position="240"/>
    </location>
</feature>
<dbReference type="PhylomeDB" id="E9GC41"/>
<accession>E9GC41</accession>
<gene>
    <name evidence="2" type="ORF">DAPPUDRAFT_100775</name>
</gene>
<sequence>MICASHVTDFKIDQPNPKNIPLMKHPESLRTTLVQIVNDAYDAFMKAHINMEKIQLQMAQVPDYVKDCVKMIKSDNKVEIEVLVPRRLKCIKKAANDGLKLSTEVAQAFDSLGQLIQQVLLAIAASQGAKEKEIEAAIKANIEERKRRQEESLEESIDRQKKYLQQEVEDNQQLKNRGQQYVMEEQKRSRDILERIFYPGEKEKKIKNFERSVEDAEKRLEKAKQDAKKADEEMGKIEKEFTESLKNMHIDKNWVGMTLYFQSINSYIEDMKTKQNTFVEDAEGAQDSSLIDFMADSIKNSLESSIKSHRTAATDVKVSNNYIMEPLRKMHGMLAIGPDEMEKAQKELIDSCKRASEGIKVMFNEDRTDYS</sequence>
<evidence type="ECO:0000313" key="3">
    <source>
        <dbReference type="Proteomes" id="UP000000305"/>
    </source>
</evidence>
<dbReference type="PANTHER" id="PTHR33488:SF2">
    <property type="entry name" value="EARLY ENDOSOME ANTIGEN 1-LIKE"/>
    <property type="match status" value="1"/>
</dbReference>
<dbReference type="KEGG" id="dpx:DAPPUDRAFT_100775"/>
<name>E9GC41_DAPPU</name>
<protein>
    <submittedName>
        <fullName evidence="2">Uncharacterized protein</fullName>
    </submittedName>
</protein>
<dbReference type="PANTHER" id="PTHR33488">
    <property type="entry name" value="ZGC:162509"/>
    <property type="match status" value="1"/>
</dbReference>
<organism evidence="2 3">
    <name type="scientific">Daphnia pulex</name>
    <name type="common">Water flea</name>
    <dbReference type="NCBI Taxonomy" id="6669"/>
    <lineage>
        <taxon>Eukaryota</taxon>
        <taxon>Metazoa</taxon>
        <taxon>Ecdysozoa</taxon>
        <taxon>Arthropoda</taxon>
        <taxon>Crustacea</taxon>
        <taxon>Branchiopoda</taxon>
        <taxon>Diplostraca</taxon>
        <taxon>Cladocera</taxon>
        <taxon>Anomopoda</taxon>
        <taxon>Daphniidae</taxon>
        <taxon>Daphnia</taxon>
    </lineage>
</organism>
<dbReference type="EMBL" id="GL732538">
    <property type="protein sequence ID" value="EFX83207.1"/>
    <property type="molecule type" value="Genomic_DNA"/>
</dbReference>